<keyword evidence="3" id="KW-1185">Reference proteome</keyword>
<name>A0ABT0R8D7_9BACT</name>
<dbReference type="EMBL" id="JAMGSI010000001">
    <property type="protein sequence ID" value="MCL6657198.1"/>
    <property type="molecule type" value="Genomic_DNA"/>
</dbReference>
<comment type="caution">
    <text evidence="2">The sequence shown here is derived from an EMBL/GenBank/DDBJ whole genome shotgun (WGS) entry which is preliminary data.</text>
</comment>
<evidence type="ECO:0000256" key="1">
    <source>
        <dbReference type="SAM" id="Phobius"/>
    </source>
</evidence>
<gene>
    <name evidence="2" type="ORF">M8N44_07690</name>
</gene>
<keyword evidence="1" id="KW-1133">Transmembrane helix</keyword>
<keyword evidence="1" id="KW-0472">Membrane</keyword>
<dbReference type="GeneID" id="84023739"/>
<dbReference type="RefSeq" id="WP_146017947.1">
    <property type="nucleotide sequence ID" value="NZ_CP029701.1"/>
</dbReference>
<dbReference type="Proteomes" id="UP001202031">
    <property type="component" value="Unassembled WGS sequence"/>
</dbReference>
<keyword evidence="1" id="KW-0812">Transmembrane</keyword>
<accession>A0ABT0R8D7</accession>
<sequence>MSANGSQEKLALLMRVASSRLDIVNETDTLVQKTQQQADHFRKLKKKAMSLPVIGSIVGTVGGILLIRMFTGKKSHPAPPRPHVSGSWINSPIFRFIIEILVTLAFPSLKKMGFDLAGKKFFNLFK</sequence>
<evidence type="ECO:0000313" key="2">
    <source>
        <dbReference type="EMBL" id="MCL6657198.1"/>
    </source>
</evidence>
<evidence type="ECO:0000313" key="3">
    <source>
        <dbReference type="Proteomes" id="UP001202031"/>
    </source>
</evidence>
<proteinExistence type="predicted"/>
<protein>
    <submittedName>
        <fullName evidence="2">Uncharacterized protein</fullName>
    </submittedName>
</protein>
<reference evidence="2 3" key="1">
    <citation type="submission" date="2022-03" db="EMBL/GenBank/DDBJ databases">
        <title>Taxonomic description of new species and reclassification of some bacterial strains.</title>
        <authorList>
            <person name="Ndongo S."/>
        </authorList>
    </citation>
    <scope>NUCLEOTIDE SEQUENCE [LARGE SCALE GENOMIC DNA]</scope>
    <source>
        <strain evidence="2 3">Marseille-P6666</strain>
    </source>
</reference>
<feature type="transmembrane region" description="Helical" evidence="1">
    <location>
        <begin position="91"/>
        <end position="109"/>
    </location>
</feature>
<organism evidence="2 3">
    <name type="scientific">Akkermansia massiliensis</name>
    <dbReference type="NCBI Taxonomy" id="2927224"/>
    <lineage>
        <taxon>Bacteria</taxon>
        <taxon>Pseudomonadati</taxon>
        <taxon>Verrucomicrobiota</taxon>
        <taxon>Verrucomicrobiia</taxon>
        <taxon>Verrucomicrobiales</taxon>
        <taxon>Akkermansiaceae</taxon>
        <taxon>Akkermansia</taxon>
    </lineage>
</organism>
<feature type="transmembrane region" description="Helical" evidence="1">
    <location>
        <begin position="51"/>
        <end position="71"/>
    </location>
</feature>